<proteinExistence type="predicted"/>
<dbReference type="GeneID" id="79271109"/>
<comment type="caution">
    <text evidence="1">The sequence shown here is derived from an EMBL/GenBank/DDBJ whole genome shotgun (WGS) entry which is preliminary data.</text>
</comment>
<accession>A0ABD5WWQ6</accession>
<dbReference type="SUPFAM" id="SSF54427">
    <property type="entry name" value="NTF2-like"/>
    <property type="match status" value="1"/>
</dbReference>
<dbReference type="RefSeq" id="WP_276237533.1">
    <property type="nucleotide sequence ID" value="NZ_CP119989.1"/>
</dbReference>
<dbReference type="PANTHER" id="PTHR38436">
    <property type="entry name" value="POLYKETIDE CYCLASE SNOAL-LIKE DOMAIN"/>
    <property type="match status" value="1"/>
</dbReference>
<evidence type="ECO:0000313" key="2">
    <source>
        <dbReference type="Proteomes" id="UP001596388"/>
    </source>
</evidence>
<dbReference type="Pfam" id="PF07366">
    <property type="entry name" value="SnoaL"/>
    <property type="match status" value="1"/>
</dbReference>
<reference evidence="1 2" key="1">
    <citation type="journal article" date="2019" name="Int. J. Syst. Evol. Microbiol.">
        <title>The Global Catalogue of Microorganisms (GCM) 10K type strain sequencing project: providing services to taxonomists for standard genome sequencing and annotation.</title>
        <authorList>
            <consortium name="The Broad Institute Genomics Platform"/>
            <consortium name="The Broad Institute Genome Sequencing Center for Infectious Disease"/>
            <person name="Wu L."/>
            <person name="Ma J."/>
        </authorList>
    </citation>
    <scope>NUCLEOTIDE SEQUENCE [LARGE SCALE GENOMIC DNA]</scope>
    <source>
        <strain evidence="1 2">DT55</strain>
    </source>
</reference>
<gene>
    <name evidence="1" type="ORF">ACFQKD_11725</name>
</gene>
<dbReference type="PANTHER" id="PTHR38436:SF1">
    <property type="entry name" value="ESTER CYCLASE"/>
    <property type="match status" value="1"/>
</dbReference>
<organism evidence="1 2">
    <name type="scientific">Halobaculum marinum</name>
    <dbReference type="NCBI Taxonomy" id="3031996"/>
    <lineage>
        <taxon>Archaea</taxon>
        <taxon>Methanobacteriati</taxon>
        <taxon>Methanobacteriota</taxon>
        <taxon>Stenosarchaea group</taxon>
        <taxon>Halobacteria</taxon>
        <taxon>Halobacteriales</taxon>
        <taxon>Haloferacaceae</taxon>
        <taxon>Halobaculum</taxon>
    </lineage>
</organism>
<dbReference type="EMBL" id="JBHTAG010000003">
    <property type="protein sequence ID" value="MFC7097974.1"/>
    <property type="molecule type" value="Genomic_DNA"/>
</dbReference>
<dbReference type="InterPro" id="IPR009959">
    <property type="entry name" value="Cyclase_SnoaL-like"/>
</dbReference>
<keyword evidence="2" id="KW-1185">Reference proteome</keyword>
<sequence length="143" mass="15748">MSTTEERQREIATTISGAFVDAYNTGATGLIDDVVTDDFVCHHTAAGEELHGADEYKTRIDDLRSAFSDFSMAEEQLIVDGDRAAGYYRWGGTNDGEFMGAPATGAELETRSLTMMRMEGDKMAEMWVYGDNADVARQLGIER</sequence>
<evidence type="ECO:0000313" key="1">
    <source>
        <dbReference type="EMBL" id="MFC7097974.1"/>
    </source>
</evidence>
<dbReference type="InterPro" id="IPR032710">
    <property type="entry name" value="NTF2-like_dom_sf"/>
</dbReference>
<dbReference type="Gene3D" id="3.10.450.50">
    <property type="match status" value="1"/>
</dbReference>
<name>A0ABD5WWQ6_9EURY</name>
<protein>
    <submittedName>
        <fullName evidence="1">Ester cyclase</fullName>
    </submittedName>
</protein>
<dbReference type="Proteomes" id="UP001596388">
    <property type="component" value="Unassembled WGS sequence"/>
</dbReference>
<dbReference type="AlphaFoldDB" id="A0ABD5WWQ6"/>